<evidence type="ECO:0000256" key="1">
    <source>
        <dbReference type="ARBA" id="ARBA00004377"/>
    </source>
</evidence>
<keyword evidence="14" id="KW-1185">Reference proteome</keyword>
<dbReference type="Pfam" id="PF25994">
    <property type="entry name" value="HH_AprE"/>
    <property type="match status" value="1"/>
</dbReference>
<feature type="domain" description="AprE-like beta-barrel" evidence="12">
    <location>
        <begin position="333"/>
        <end position="423"/>
    </location>
</feature>
<evidence type="ECO:0000256" key="4">
    <source>
        <dbReference type="ARBA" id="ARBA00022475"/>
    </source>
</evidence>
<feature type="transmembrane region" description="Helical" evidence="9">
    <location>
        <begin position="34"/>
        <end position="55"/>
    </location>
</feature>
<dbReference type="OrthoDB" id="9775513at2"/>
<dbReference type="GO" id="GO:0005886">
    <property type="term" value="C:plasma membrane"/>
    <property type="evidence" value="ECO:0007669"/>
    <property type="project" value="UniProtKB-SubCell"/>
</dbReference>
<keyword evidence="10" id="KW-0175">Coiled coil</keyword>
<dbReference type="EMBL" id="CP035467">
    <property type="protein sequence ID" value="QCW84284.1"/>
    <property type="molecule type" value="Genomic_DNA"/>
</dbReference>
<feature type="domain" description="AprE-like long alpha-helical hairpin" evidence="11">
    <location>
        <begin position="112"/>
        <end position="291"/>
    </location>
</feature>
<keyword evidence="6 9" id="KW-0812">Transmembrane</keyword>
<gene>
    <name evidence="13" type="ORF">EQU24_20150</name>
</gene>
<evidence type="ECO:0000256" key="10">
    <source>
        <dbReference type="SAM" id="Coils"/>
    </source>
</evidence>
<evidence type="ECO:0000259" key="11">
    <source>
        <dbReference type="Pfam" id="PF25994"/>
    </source>
</evidence>
<feature type="coiled-coil region" evidence="10">
    <location>
        <begin position="151"/>
        <end position="203"/>
    </location>
</feature>
<sequence length="446" mass="50367">MFLNSSAREKDEDARYISDIYAGVLYRSSFHSHLILWLTALFTLVALAWANFAMLDEITRGSGKIIPSTRLQVIQNLEGGILAEILIREGDIVEKGQPLMRLDDVRFAATFGEERIKQFELQAQIARLNALVNKTPLLIPETIETNYPELARQAQRLYESKKEEYQSTLETIQQQVSQREQELVEAESKISRLTDSYAMLAKELELSEPLVDFGALSEVELLRLKRTANDLQGELRATQLSVPRLRAALKEAKSRINEHQTQFRTALIQELNDAKVGFDRIAESMRATEDKVSRTLIRAPVKGTVKQIKINTIGGVVQPGMDLIEIVPFEDQLLIQAEIRPSDIAFLHPGQKAIIKLTAYDFAIYGGLEATLDHISADTITNPEDGKNYYLIRLTAKQTYFERHGDLLDIIPGMTADVEILTGKKSVLDYLLKPILRAKATAMRER</sequence>
<dbReference type="InterPro" id="IPR050739">
    <property type="entry name" value="MFP"/>
</dbReference>
<dbReference type="InterPro" id="IPR058982">
    <property type="entry name" value="Beta-barrel_AprE"/>
</dbReference>
<comment type="similarity">
    <text evidence="2 9">Belongs to the membrane fusion protein (MFP) (TC 8.A.1) family.</text>
</comment>
<dbReference type="GO" id="GO:0009306">
    <property type="term" value="P:protein secretion"/>
    <property type="evidence" value="ECO:0007669"/>
    <property type="project" value="InterPro"/>
</dbReference>
<dbReference type="RefSeq" id="WP_014150105.1">
    <property type="nucleotide sequence ID" value="NZ_CP035467.1"/>
</dbReference>
<evidence type="ECO:0000256" key="9">
    <source>
        <dbReference type="RuleBase" id="RU365093"/>
    </source>
</evidence>
<dbReference type="InterPro" id="IPR006144">
    <property type="entry name" value="Secretion_HlyD_CS"/>
</dbReference>
<comment type="subcellular location">
    <subcellularLocation>
        <location evidence="1 9">Cell inner membrane</location>
        <topology evidence="1 9">Single-pass membrane protein</topology>
    </subcellularLocation>
</comment>
<dbReference type="PRINTS" id="PR01490">
    <property type="entry name" value="RTXTOXIND"/>
</dbReference>
<evidence type="ECO:0000313" key="13">
    <source>
        <dbReference type="EMBL" id="QCW84284.1"/>
    </source>
</evidence>
<keyword evidence="8 9" id="KW-0472">Membrane</keyword>
<evidence type="ECO:0000256" key="3">
    <source>
        <dbReference type="ARBA" id="ARBA00022448"/>
    </source>
</evidence>
<proteinExistence type="inferred from homology"/>
<dbReference type="Gene3D" id="2.40.30.170">
    <property type="match status" value="1"/>
</dbReference>
<protein>
    <recommendedName>
        <fullName evidence="9">Membrane fusion protein (MFP) family protein</fullName>
    </recommendedName>
</protein>
<dbReference type="InterPro" id="IPR010129">
    <property type="entry name" value="T1SS_HlyD"/>
</dbReference>
<dbReference type="PANTHER" id="PTHR30386">
    <property type="entry name" value="MEMBRANE FUSION SUBUNIT OF EMRAB-TOLC MULTIDRUG EFFLUX PUMP"/>
    <property type="match status" value="1"/>
</dbReference>
<evidence type="ECO:0000256" key="2">
    <source>
        <dbReference type="ARBA" id="ARBA00009477"/>
    </source>
</evidence>
<evidence type="ECO:0000313" key="14">
    <source>
        <dbReference type="Proteomes" id="UP000305881"/>
    </source>
</evidence>
<dbReference type="PANTHER" id="PTHR30386:SF26">
    <property type="entry name" value="TRANSPORT PROTEIN COMB"/>
    <property type="match status" value="1"/>
</dbReference>
<reference evidence="14" key="1">
    <citation type="journal article" date="2019" name="J. Bacteriol.">
        <title>A Mutagenic Screen Identifies a TonB-Dependent Receptor Required for the Lanthanide Metal Switch in the Type I Methanotroph 'Methylotuvimicrobium buryatense' 5GB1C.</title>
        <authorList>
            <person name="Groom J.D."/>
            <person name="Ford S.M."/>
            <person name="Pesesky M.W."/>
            <person name="Lidstrom M.E."/>
        </authorList>
    </citation>
    <scope>NUCLEOTIDE SEQUENCE [LARGE SCALE GENOMIC DNA]</scope>
    <source>
        <strain evidence="14">5GB1C</strain>
    </source>
</reference>
<dbReference type="SUPFAM" id="SSF111369">
    <property type="entry name" value="HlyD-like secretion proteins"/>
    <property type="match status" value="1"/>
</dbReference>
<keyword evidence="3 9" id="KW-0813">Transport</keyword>
<accession>A0A4P9US02</accession>
<dbReference type="STRING" id="675511.GCA_000341735_03407"/>
<feature type="coiled-coil region" evidence="10">
    <location>
        <begin position="242"/>
        <end position="269"/>
    </location>
</feature>
<dbReference type="KEGG" id="mbur:EQU24_20150"/>
<dbReference type="InterPro" id="IPR058781">
    <property type="entry name" value="HH_AprE-like"/>
</dbReference>
<dbReference type="AlphaFoldDB" id="A0A4P9US02"/>
<organism evidence="13 14">
    <name type="scientific">Methylotuvimicrobium buryatense</name>
    <name type="common">Methylomicrobium buryatense</name>
    <dbReference type="NCBI Taxonomy" id="95641"/>
    <lineage>
        <taxon>Bacteria</taxon>
        <taxon>Pseudomonadati</taxon>
        <taxon>Pseudomonadota</taxon>
        <taxon>Gammaproteobacteria</taxon>
        <taxon>Methylococcales</taxon>
        <taxon>Methylococcaceae</taxon>
        <taxon>Methylotuvimicrobium</taxon>
    </lineage>
</organism>
<dbReference type="NCBIfam" id="TIGR01843">
    <property type="entry name" value="type_I_hlyD"/>
    <property type="match status" value="1"/>
</dbReference>
<keyword evidence="5 9" id="KW-0997">Cell inner membrane</keyword>
<evidence type="ECO:0000259" key="12">
    <source>
        <dbReference type="Pfam" id="PF26002"/>
    </source>
</evidence>
<dbReference type="Gene3D" id="2.40.50.100">
    <property type="match status" value="1"/>
</dbReference>
<evidence type="ECO:0000256" key="6">
    <source>
        <dbReference type="ARBA" id="ARBA00022692"/>
    </source>
</evidence>
<name>A0A4P9US02_METBY</name>
<dbReference type="Pfam" id="PF26002">
    <property type="entry name" value="Beta-barrel_AprE"/>
    <property type="match status" value="1"/>
</dbReference>
<evidence type="ECO:0000256" key="8">
    <source>
        <dbReference type="ARBA" id="ARBA00023136"/>
    </source>
</evidence>
<keyword evidence="4 9" id="KW-1003">Cell membrane</keyword>
<evidence type="ECO:0000256" key="5">
    <source>
        <dbReference type="ARBA" id="ARBA00022519"/>
    </source>
</evidence>
<dbReference type="Proteomes" id="UP000305881">
    <property type="component" value="Chromosome"/>
</dbReference>
<evidence type="ECO:0000256" key="7">
    <source>
        <dbReference type="ARBA" id="ARBA00022989"/>
    </source>
</evidence>
<dbReference type="PROSITE" id="PS00543">
    <property type="entry name" value="HLYD_FAMILY"/>
    <property type="match status" value="1"/>
</dbReference>
<keyword evidence="7 9" id="KW-1133">Transmembrane helix</keyword>